<proteinExistence type="predicted"/>
<feature type="region of interest" description="Disordered" evidence="1">
    <location>
        <begin position="1"/>
        <end position="20"/>
    </location>
</feature>
<sequence>MADDKGSQADARSLSPPVSQRTVSSVPYRSVSRVRATARFALFSDMGTIIAQIYSCRYKLIHFCYVETSDSVLDMDDLWIEAIEAATSEVDSMSGYDLKLAVFKMTFIPLLDGLLSTAEDVLPYATEASISAEVYSMLKGCLFCVDYLYADSDLLGDGGSTDLCSSGMDSPVRAMHGRSDTFETPTRDRELRDVMYEALDDRECHAQIDKIVSHRVVLEEFLRLCKLI</sequence>
<dbReference type="EMBL" id="HE575323">
    <property type="protein sequence ID" value="CCC93741.1"/>
    <property type="molecule type" value="Genomic_DNA"/>
</dbReference>
<gene>
    <name evidence="2" type="ORF">TCIL3000_10_5050</name>
</gene>
<name>G0UWH5_TRYCI</name>
<reference evidence="2" key="1">
    <citation type="journal article" date="2012" name="Proc. Natl. Acad. Sci. U.S.A.">
        <title>Antigenic diversity is generated by distinct evolutionary mechanisms in African trypanosome species.</title>
        <authorList>
            <person name="Jackson A.P."/>
            <person name="Berry A."/>
            <person name="Aslett M."/>
            <person name="Allison H.C."/>
            <person name="Burton P."/>
            <person name="Vavrova-Anderson J."/>
            <person name="Brown R."/>
            <person name="Browne H."/>
            <person name="Corton N."/>
            <person name="Hauser H."/>
            <person name="Gamble J."/>
            <person name="Gilderthorp R."/>
            <person name="Marcello L."/>
            <person name="McQuillan J."/>
            <person name="Otto T.D."/>
            <person name="Quail M.A."/>
            <person name="Sanders M.J."/>
            <person name="van Tonder A."/>
            <person name="Ginger M.L."/>
            <person name="Field M.C."/>
            <person name="Barry J.D."/>
            <person name="Hertz-Fowler C."/>
            <person name="Berriman M."/>
        </authorList>
    </citation>
    <scope>NUCLEOTIDE SEQUENCE</scope>
    <source>
        <strain evidence="2">IL3000</strain>
    </source>
</reference>
<evidence type="ECO:0000313" key="2">
    <source>
        <dbReference type="EMBL" id="CCC93741.1"/>
    </source>
</evidence>
<dbReference type="VEuPathDB" id="TriTrypDB:TcIL3000_10_5050"/>
<evidence type="ECO:0000256" key="1">
    <source>
        <dbReference type="SAM" id="MobiDB-lite"/>
    </source>
</evidence>
<accession>G0UWH5</accession>
<dbReference type="AlphaFoldDB" id="G0UWH5"/>
<organism evidence="2">
    <name type="scientific">Trypanosoma congolense (strain IL3000)</name>
    <dbReference type="NCBI Taxonomy" id="1068625"/>
    <lineage>
        <taxon>Eukaryota</taxon>
        <taxon>Discoba</taxon>
        <taxon>Euglenozoa</taxon>
        <taxon>Kinetoplastea</taxon>
        <taxon>Metakinetoplastina</taxon>
        <taxon>Trypanosomatida</taxon>
        <taxon>Trypanosomatidae</taxon>
        <taxon>Trypanosoma</taxon>
        <taxon>Nannomonas</taxon>
    </lineage>
</organism>
<protein>
    <submittedName>
        <fullName evidence="2">Uncharacterized protein TCIL3000_10_5050</fullName>
    </submittedName>
</protein>